<dbReference type="Gene3D" id="2.30.110.10">
    <property type="entry name" value="Electron Transport, Fmn-binding Protein, Chain A"/>
    <property type="match status" value="1"/>
</dbReference>
<dbReference type="EMBL" id="CAEZXS010000193">
    <property type="protein sequence ID" value="CAB4709831.1"/>
    <property type="molecule type" value="Genomic_DNA"/>
</dbReference>
<name>A0A6J7LQG8_9ZZZZ</name>
<dbReference type="EMBL" id="CAFAAQ010000014">
    <property type="protein sequence ID" value="CAB4796740.1"/>
    <property type="molecule type" value="Genomic_DNA"/>
</dbReference>
<protein>
    <submittedName>
        <fullName evidence="3">Unannotated protein</fullName>
    </submittedName>
</protein>
<dbReference type="SUPFAM" id="SSF50475">
    <property type="entry name" value="FMN-binding split barrel"/>
    <property type="match status" value="1"/>
</dbReference>
<organism evidence="3">
    <name type="scientific">freshwater metagenome</name>
    <dbReference type="NCBI Taxonomy" id="449393"/>
    <lineage>
        <taxon>unclassified sequences</taxon>
        <taxon>metagenomes</taxon>
        <taxon>ecological metagenomes</taxon>
    </lineage>
</organism>
<dbReference type="InterPro" id="IPR024747">
    <property type="entry name" value="Pyridox_Oxase-rel"/>
</dbReference>
<evidence type="ECO:0000313" key="3">
    <source>
        <dbReference type="EMBL" id="CAB4969602.1"/>
    </source>
</evidence>
<dbReference type="EMBL" id="CAFBQW010000199">
    <property type="protein sequence ID" value="CAB5068478.1"/>
    <property type="molecule type" value="Genomic_DNA"/>
</dbReference>
<dbReference type="Pfam" id="PF12900">
    <property type="entry name" value="Pyridox_ox_2"/>
    <property type="match status" value="1"/>
</dbReference>
<dbReference type="AlphaFoldDB" id="A0A6J7LQG8"/>
<dbReference type="InterPro" id="IPR012349">
    <property type="entry name" value="Split_barrel_FMN-bd"/>
</dbReference>
<accession>A0A6J7LQG8</accession>
<sequence length="141" mass="15343">MSNNEVSYDWSGLEVLSFDDCLERLALASVGRIGFIDGGSPAILPVNFALTGLSIVFRAGYGSKLSSAIALQPVCFEIDAWNSLDHTGWSVLAKGFAGEVVAAEEIEQLSVLPVRPWSHPELRETWVRIVIEELTGRQIAP</sequence>
<reference evidence="3" key="1">
    <citation type="submission" date="2020-05" db="EMBL/GenBank/DDBJ databases">
        <authorList>
            <person name="Chiriac C."/>
            <person name="Salcher M."/>
            <person name="Ghai R."/>
            <person name="Kavagutti S V."/>
        </authorList>
    </citation>
    <scope>NUCLEOTIDE SEQUENCE</scope>
</reference>
<dbReference type="EMBL" id="CAFBOG010000013">
    <property type="protein sequence ID" value="CAB4969602.1"/>
    <property type="molecule type" value="Genomic_DNA"/>
</dbReference>
<proteinExistence type="predicted"/>
<evidence type="ECO:0000313" key="4">
    <source>
        <dbReference type="EMBL" id="CAB5068478.1"/>
    </source>
</evidence>
<evidence type="ECO:0000313" key="1">
    <source>
        <dbReference type="EMBL" id="CAB4709831.1"/>
    </source>
</evidence>
<evidence type="ECO:0000313" key="2">
    <source>
        <dbReference type="EMBL" id="CAB4796740.1"/>
    </source>
</evidence>
<gene>
    <name evidence="1" type="ORF">UFOPK2582_01367</name>
    <name evidence="2" type="ORF">UFOPK3046_00291</name>
    <name evidence="3" type="ORF">UFOPK3914_00263</name>
    <name evidence="4" type="ORF">UFOPK4354_01516</name>
</gene>